<accession>A0ACC1YFS3</accession>
<evidence type="ECO:0000313" key="1">
    <source>
        <dbReference type="EMBL" id="KAJ4722632.1"/>
    </source>
</evidence>
<name>A0ACC1YFS3_MELAZ</name>
<sequence>MESPGKQGISDSSSEENDRLEQVKEDTATTKRSYECTFCKRGFTNAQALGGHMNIHRKDRAKAKQTTSSSFSNKSMAMNEDYMNPRYIAPVSSEPAKYYPVFEAQRDYLMYCPPSASSPRDPHAYNDAEFSPRSQSLRMNEELLGANLSLGISPTYVEDNDVRRETMEEEELDLELRLGHTTR</sequence>
<comment type="caution">
    <text evidence="1">The sequence shown here is derived from an EMBL/GenBank/DDBJ whole genome shotgun (WGS) entry which is preliminary data.</text>
</comment>
<keyword evidence="2" id="KW-1185">Reference proteome</keyword>
<protein>
    <submittedName>
        <fullName evidence="1">Transcriptional regulator TAC1-like</fullName>
    </submittedName>
</protein>
<proteinExistence type="predicted"/>
<gene>
    <name evidence="1" type="ORF">OWV82_006097</name>
</gene>
<dbReference type="Proteomes" id="UP001164539">
    <property type="component" value="Chromosome 3"/>
</dbReference>
<organism evidence="1 2">
    <name type="scientific">Melia azedarach</name>
    <name type="common">Chinaberry tree</name>
    <dbReference type="NCBI Taxonomy" id="155640"/>
    <lineage>
        <taxon>Eukaryota</taxon>
        <taxon>Viridiplantae</taxon>
        <taxon>Streptophyta</taxon>
        <taxon>Embryophyta</taxon>
        <taxon>Tracheophyta</taxon>
        <taxon>Spermatophyta</taxon>
        <taxon>Magnoliopsida</taxon>
        <taxon>eudicotyledons</taxon>
        <taxon>Gunneridae</taxon>
        <taxon>Pentapetalae</taxon>
        <taxon>rosids</taxon>
        <taxon>malvids</taxon>
        <taxon>Sapindales</taxon>
        <taxon>Meliaceae</taxon>
        <taxon>Melia</taxon>
    </lineage>
</organism>
<evidence type="ECO:0000313" key="2">
    <source>
        <dbReference type="Proteomes" id="UP001164539"/>
    </source>
</evidence>
<reference evidence="1 2" key="1">
    <citation type="journal article" date="2023" name="Science">
        <title>Complex scaffold remodeling in plant triterpene biosynthesis.</title>
        <authorList>
            <person name="De La Pena R."/>
            <person name="Hodgson H."/>
            <person name="Liu J.C."/>
            <person name="Stephenson M.J."/>
            <person name="Martin A.C."/>
            <person name="Owen C."/>
            <person name="Harkess A."/>
            <person name="Leebens-Mack J."/>
            <person name="Jimenez L.E."/>
            <person name="Osbourn A."/>
            <person name="Sattely E.S."/>
        </authorList>
    </citation>
    <scope>NUCLEOTIDE SEQUENCE [LARGE SCALE GENOMIC DNA]</scope>
    <source>
        <strain evidence="2">cv. JPN11</strain>
        <tissue evidence="1">Leaf</tissue>
    </source>
</reference>
<dbReference type="EMBL" id="CM051396">
    <property type="protein sequence ID" value="KAJ4722632.1"/>
    <property type="molecule type" value="Genomic_DNA"/>
</dbReference>